<dbReference type="PANTHER" id="PTHR46957">
    <property type="entry name" value="CYTOKINE RECEPTOR"/>
    <property type="match status" value="1"/>
</dbReference>
<sequence length="2354" mass="258744">MTAVSNTSLYAFWQDGGNATDFRIHLDEGNRDLNISKADACQNDLKGCNHSITGLSPGTNYNITIFAISYGKENSQFCTLHGNTLPNSPLCSNVTAVSNTSLYAFWQDGGNATDFRIHVDGSNIDLNISKTVACQNGLQGCNHSITGLSPGTNYNITIFAISYGKESSQFCTLHGNTLPSSPLCSNVTAVSNTSLYAFWQDGGNATDFRIHVDEGNRDLNISKADVCQNGLQGCNHSITGLSPGTNYNITIFAISYGKESSQFCTLHGNTLPNSPLCSNVTAVNNTSLYAFWQDGGNATDFRIHVDGSNIDLNISKTVACQNGLQGCNHSITGLSPGTNYNITIFAISYGKESSQFCTLHGNTLPSSPLCSNVSAVSNTSLYAFWQDGGNATDFRIHVDEGNRDLNISKADVCQNGLQGCSHSITGLSPGTNYNITIFAISYGKESSQFCTLHGNTLPNSPLCSNVTAVSNTSLYAFWQDGGNATDFRIHVDERNIDLNISKIVACQNGLQGCNHSITGLSPGTNYNITIIAISYGKENSQFCTLHGNTLPSSPLCSNVTAVSNTSLYAFWQDGGNATDFRIHVDEGNRDLNISKADVCQNGLQSCNHSITGLSPGTNYNITIFAISYGKENSQFCTLHGNTLPNSPLCSNVTAVNNTSLYAFWQDGGNATDFRIHVDERNIDLNISKTVACQNGLRGCNHSITGLSPGTNYNITIFAISYGKENSQFCTLHGNTLPSSPLCSNVTAVSNTSLYAFWQDGGNATDFRIHVDEGNRDLNISKAAACQNGLQGCNHSITGLSPGTSYNITIFAISYGKENSQFCTLHGNTLPNSPLCSNVTAVNNTSLYAFWQDGGNATDFRIHVDERNIDLNISKTVACQNGLQGCNHSITGLSPGTNYNITIFAISYGKESSQFCNLHGNTLPSSPLCSNVSAVSNTSLYAFWQDGGNATDFRIHIDEGNKDLNISNAAACQNGLQGCNHNITGLSPGTNYNITIFAISYGKENSQFCTLHGNTLPSSPLCSNVTAVNNTSLYAFWQDGGNATDFRIHVDEGNRDLSISKTVACQNGLQGCNHSITGLSPGTNYNITIFAISYGKESSQFCTLHGNTWPSSPLCSNATSVSNTSLYAFWQDGGNATDFRIHVNDLNRDLNISKAAACQNGLQGCNHSITGLSPGTNYNITIFAISYGKESSQFCTLPGNTFLSSPLCSKLTAVIKTSLNEFWTDGSNAAPFRLHIKNHKSDINILKIAICQKVLQYCKYVITELCKGTYYSIQIVALTHDNANNQSYPPLCSSLKALSNSSLGVYWLDGGNATDFRIHVQSSNLTTDTKVSKNDKCFNSWQECSHTITDLTPGGKYNMSIYALSYGIENVQPCSLSGNTIPSPPKDCAIREVTAHNFTVSWTNGTGERDFYRVNYSCRSPNKPNETFTNYTKIKPVENIYKSIYLDPGTFCELQIYAVVGETETLSIPLVCNLSLHETAPGSVENLNILNSTSTSMRISWTPPSKPNGLIRGYLLSVIENVGYCVEIQSCVQHYDIVIHSKPENYSCQSMEQSIENKTCLLNATTSNTGPFLLENLKPYVNYSIWLRAYTLCTGDNVIQNAMTLSTGPHQPSNINATAISPQNINVTWTSPDLCTGITSYSVIYTEAENSTGTSIANCSALRKEFGLTDCNIGGLEEYWKYNISVQATVEGFLSNISSSVNETTLESVPGPVETLELTPENNPNKSRSMHVEWKPPRPREKNGVILFYQITYYYKLSQVVRIVLASNESMILLENLTGGEIYFVNISANTSKGYGEVVQRNATIKSGAPEQPTIPLSKSTVQVSDPTRQIAVDLPLSSFLCNTEYGFIERRGVVVSQYSKATDDPFRGNASDFEGKFNSYRSWRDIRNEDIFPPYRATHDTWKLVEQCGSQARRKRSTGTRNVSDVVSFIIGNDTDCAGTSQHFCNGYLKPNSEYSVRVFVCTSEGCTESGWSSPIRTKSDNTAVIIALSVVLSLLFIFGILVIVVLRTRRMLCFKVKETLDPDIMLHDLDLSLPGSKIKVHRPIQLSNLRMHIEDMHKDSNMKFSSEYKFIKEIEPKHTTDIAQSESCRSKNRYTNILPYDHSRVKLLPIEDEEGSDYINANYIQGYNSKREYIATQGPLPATRDDFWRMVWEQSAEIIVMLTKCMEKGRVKCDKYWPDVNEPVYYGDLIVNVTSESILCDYIIRVIEIKLNQTTKKVYHFSFLNWPDMGCPKDPLALLNFVTAVRTYVKPNFQSPIIVHCSAGVGRTGTFIAIDHLMQHVRDSVEIDIFNLVYEMRNQRSNMVQTEDQYVYIHDSILEYITEEDDDEDEEPIYENKPMDGEQIYENAAFLKD</sequence>
<comment type="caution">
    <text evidence="15">The sequence shown here is derived from an EMBL/GenBank/DDBJ whole genome shotgun (WGS) entry which is preliminary data.</text>
</comment>
<evidence type="ECO:0000256" key="4">
    <source>
        <dbReference type="ARBA" id="ARBA00022729"/>
    </source>
</evidence>
<accession>A0ABD3X9D4</accession>
<dbReference type="SMART" id="SM00060">
    <property type="entry name" value="FN3"/>
    <property type="match status" value="20"/>
</dbReference>
<dbReference type="InterPro" id="IPR000387">
    <property type="entry name" value="Tyr_Pase_dom"/>
</dbReference>
<feature type="transmembrane region" description="Helical" evidence="11">
    <location>
        <begin position="1984"/>
        <end position="2007"/>
    </location>
</feature>
<dbReference type="GO" id="GO:0016020">
    <property type="term" value="C:membrane"/>
    <property type="evidence" value="ECO:0007669"/>
    <property type="project" value="UniProtKB-SubCell"/>
</dbReference>
<feature type="domain" description="Fibronectin type-III" evidence="14">
    <location>
        <begin position="1"/>
        <end position="88"/>
    </location>
</feature>
<evidence type="ECO:0000256" key="1">
    <source>
        <dbReference type="ARBA" id="ARBA00004479"/>
    </source>
</evidence>
<dbReference type="Proteomes" id="UP001634394">
    <property type="component" value="Unassembled WGS sequence"/>
</dbReference>
<evidence type="ECO:0000259" key="14">
    <source>
        <dbReference type="PROSITE" id="PS50853"/>
    </source>
</evidence>
<dbReference type="PANTHER" id="PTHR46957:SF3">
    <property type="entry name" value="CYTOKINE RECEPTOR"/>
    <property type="match status" value="1"/>
</dbReference>
<name>A0ABD3X9D4_SINWO</name>
<feature type="domain" description="Fibronectin type-III" evidence="14">
    <location>
        <begin position="179"/>
        <end position="274"/>
    </location>
</feature>
<dbReference type="SMART" id="SM00194">
    <property type="entry name" value="PTPc"/>
    <property type="match status" value="1"/>
</dbReference>
<dbReference type="SMART" id="SM00404">
    <property type="entry name" value="PTPc_motif"/>
    <property type="match status" value="1"/>
</dbReference>
<feature type="domain" description="Fibronectin type-III" evidence="14">
    <location>
        <begin position="1288"/>
        <end position="1385"/>
    </location>
</feature>
<feature type="domain" description="Tyrosine-protein phosphatase" evidence="12">
    <location>
        <begin position="2065"/>
        <end position="2321"/>
    </location>
</feature>
<evidence type="ECO:0000256" key="10">
    <source>
        <dbReference type="ARBA" id="ARBA00051722"/>
    </source>
</evidence>
<evidence type="ECO:0000256" key="2">
    <source>
        <dbReference type="ARBA" id="ARBA00013064"/>
    </source>
</evidence>
<evidence type="ECO:0000256" key="9">
    <source>
        <dbReference type="ARBA" id="ARBA00023180"/>
    </source>
</evidence>
<dbReference type="Gene3D" id="2.60.40.10">
    <property type="entry name" value="Immunoglobulins"/>
    <property type="match status" value="18"/>
</dbReference>
<dbReference type="InterPro" id="IPR036116">
    <property type="entry name" value="FN3_sf"/>
</dbReference>
<evidence type="ECO:0000256" key="7">
    <source>
        <dbReference type="ARBA" id="ARBA00022989"/>
    </source>
</evidence>
<feature type="domain" description="Fibronectin type-III" evidence="14">
    <location>
        <begin position="1109"/>
        <end position="1206"/>
    </location>
</feature>
<gene>
    <name evidence="15" type="ORF">ACJMK2_029179</name>
</gene>
<keyword evidence="16" id="KW-1185">Reference proteome</keyword>
<evidence type="ECO:0000256" key="3">
    <source>
        <dbReference type="ARBA" id="ARBA00022692"/>
    </source>
</evidence>
<evidence type="ECO:0000313" key="15">
    <source>
        <dbReference type="EMBL" id="KAL3882876.1"/>
    </source>
</evidence>
<dbReference type="SUPFAM" id="SSF52799">
    <property type="entry name" value="(Phosphotyrosine protein) phosphatases II"/>
    <property type="match status" value="1"/>
</dbReference>
<feature type="domain" description="Fibronectin type-III" evidence="14">
    <location>
        <begin position="1610"/>
        <end position="1707"/>
    </location>
</feature>
<dbReference type="PRINTS" id="PR00700">
    <property type="entry name" value="PRTYPHPHTASE"/>
</dbReference>
<comment type="catalytic activity">
    <reaction evidence="10">
        <text>O-phospho-L-tyrosyl-[protein] + H2O = L-tyrosyl-[protein] + phosphate</text>
        <dbReference type="Rhea" id="RHEA:10684"/>
        <dbReference type="Rhea" id="RHEA-COMP:10136"/>
        <dbReference type="Rhea" id="RHEA-COMP:20101"/>
        <dbReference type="ChEBI" id="CHEBI:15377"/>
        <dbReference type="ChEBI" id="CHEBI:43474"/>
        <dbReference type="ChEBI" id="CHEBI:46858"/>
        <dbReference type="ChEBI" id="CHEBI:61978"/>
        <dbReference type="EC" id="3.1.3.48"/>
    </reaction>
</comment>
<dbReference type="InterPro" id="IPR013783">
    <property type="entry name" value="Ig-like_fold"/>
</dbReference>
<dbReference type="PROSITE" id="PS50853">
    <property type="entry name" value="FN3"/>
    <property type="match status" value="11"/>
</dbReference>
<dbReference type="FunFam" id="3.90.190.10:FF:000009">
    <property type="entry name" value="Receptor-type tyrosine-protein phosphatase beta"/>
    <property type="match status" value="1"/>
</dbReference>
<feature type="domain" description="Fibronectin type-III" evidence="14">
    <location>
        <begin position="923"/>
        <end position="1018"/>
    </location>
</feature>
<feature type="domain" description="Fibronectin type-III" evidence="14">
    <location>
        <begin position="1482"/>
        <end position="1571"/>
    </location>
</feature>
<evidence type="ECO:0000256" key="11">
    <source>
        <dbReference type="SAM" id="Phobius"/>
    </source>
</evidence>
<feature type="domain" description="Fibronectin type-III" evidence="14">
    <location>
        <begin position="1711"/>
        <end position="1809"/>
    </location>
</feature>
<dbReference type="PROSITE" id="PS50055">
    <property type="entry name" value="TYR_PHOSPHATASE_PTP"/>
    <property type="match status" value="1"/>
</dbReference>
<keyword evidence="7 11" id="KW-1133">Transmembrane helix</keyword>
<dbReference type="InterPro" id="IPR000242">
    <property type="entry name" value="PTP_cat"/>
</dbReference>
<dbReference type="PROSITE" id="PS00383">
    <property type="entry name" value="TYR_PHOSPHATASE_1"/>
    <property type="match status" value="1"/>
</dbReference>
<reference evidence="15 16" key="1">
    <citation type="submission" date="2024-11" db="EMBL/GenBank/DDBJ databases">
        <title>Chromosome-level genome assembly of the freshwater bivalve Anodonta woodiana.</title>
        <authorList>
            <person name="Chen X."/>
        </authorList>
    </citation>
    <scope>NUCLEOTIDE SEQUENCE [LARGE SCALE GENOMIC DNA]</scope>
    <source>
        <strain evidence="15">MN2024</strain>
        <tissue evidence="15">Gills</tissue>
    </source>
</reference>
<feature type="domain" description="Fibronectin type-III" evidence="14">
    <location>
        <begin position="737"/>
        <end position="832"/>
    </location>
</feature>
<dbReference type="Pfam" id="PF00041">
    <property type="entry name" value="fn3"/>
    <property type="match status" value="3"/>
</dbReference>
<evidence type="ECO:0000259" key="12">
    <source>
        <dbReference type="PROSITE" id="PS50055"/>
    </source>
</evidence>
<dbReference type="SUPFAM" id="SSF49265">
    <property type="entry name" value="Fibronectin type III"/>
    <property type="match status" value="9"/>
</dbReference>
<dbReference type="InterPro" id="IPR029021">
    <property type="entry name" value="Prot-tyrosine_phosphatase-like"/>
</dbReference>
<feature type="domain" description="Tyrosine specific protein phosphatases" evidence="13">
    <location>
        <begin position="2240"/>
        <end position="2312"/>
    </location>
</feature>
<keyword evidence="9" id="KW-0325">Glycoprotein</keyword>
<dbReference type="InterPro" id="IPR003961">
    <property type="entry name" value="FN3_dom"/>
</dbReference>
<dbReference type="InterPro" id="IPR003595">
    <property type="entry name" value="Tyr_Pase_cat"/>
</dbReference>
<dbReference type="CDD" id="cd00063">
    <property type="entry name" value="FN3"/>
    <property type="match status" value="18"/>
</dbReference>
<evidence type="ECO:0000256" key="5">
    <source>
        <dbReference type="ARBA" id="ARBA00022801"/>
    </source>
</evidence>
<comment type="subcellular location">
    <subcellularLocation>
        <location evidence="1">Membrane</location>
        <topology evidence="1">Single-pass type I membrane protein</topology>
    </subcellularLocation>
</comment>
<dbReference type="InterPro" id="IPR050713">
    <property type="entry name" value="RTP_Phos/Ushers"/>
</dbReference>
<dbReference type="Gene3D" id="3.90.190.10">
    <property type="entry name" value="Protein tyrosine phosphatase superfamily"/>
    <property type="match status" value="1"/>
</dbReference>
<evidence type="ECO:0000256" key="6">
    <source>
        <dbReference type="ARBA" id="ARBA00022912"/>
    </source>
</evidence>
<keyword evidence="5" id="KW-0378">Hydrolase</keyword>
<dbReference type="EMBL" id="JBJQND010000003">
    <property type="protein sequence ID" value="KAL3882876.1"/>
    <property type="molecule type" value="Genomic_DNA"/>
</dbReference>
<keyword evidence="6" id="KW-0904">Protein phosphatase</keyword>
<protein>
    <recommendedName>
        <fullName evidence="2">protein-tyrosine-phosphatase</fullName>
        <ecNumber evidence="2">3.1.3.48</ecNumber>
    </recommendedName>
</protein>
<evidence type="ECO:0000313" key="16">
    <source>
        <dbReference type="Proteomes" id="UP001634394"/>
    </source>
</evidence>
<organism evidence="15 16">
    <name type="scientific">Sinanodonta woodiana</name>
    <name type="common">Chinese pond mussel</name>
    <name type="synonym">Anodonta woodiana</name>
    <dbReference type="NCBI Taxonomy" id="1069815"/>
    <lineage>
        <taxon>Eukaryota</taxon>
        <taxon>Metazoa</taxon>
        <taxon>Spiralia</taxon>
        <taxon>Lophotrochozoa</taxon>
        <taxon>Mollusca</taxon>
        <taxon>Bivalvia</taxon>
        <taxon>Autobranchia</taxon>
        <taxon>Heteroconchia</taxon>
        <taxon>Palaeoheterodonta</taxon>
        <taxon>Unionida</taxon>
        <taxon>Unionoidea</taxon>
        <taxon>Unionidae</taxon>
        <taxon>Unioninae</taxon>
        <taxon>Sinanodonta</taxon>
    </lineage>
</organism>
<keyword evidence="3 11" id="KW-0812">Transmembrane</keyword>
<dbReference type="InterPro" id="IPR016130">
    <property type="entry name" value="Tyr_Pase_AS"/>
</dbReference>
<feature type="domain" description="Fibronectin type-III" evidence="14">
    <location>
        <begin position="365"/>
        <end position="460"/>
    </location>
</feature>
<keyword evidence="8 11" id="KW-0472">Membrane</keyword>
<feature type="domain" description="Fibronectin type-III" evidence="14">
    <location>
        <begin position="551"/>
        <end position="646"/>
    </location>
</feature>
<proteinExistence type="predicted"/>
<dbReference type="GO" id="GO:0004725">
    <property type="term" value="F:protein tyrosine phosphatase activity"/>
    <property type="evidence" value="ECO:0007669"/>
    <property type="project" value="UniProtKB-EC"/>
</dbReference>
<keyword evidence="4" id="KW-0732">Signal</keyword>
<evidence type="ECO:0000259" key="13">
    <source>
        <dbReference type="PROSITE" id="PS50056"/>
    </source>
</evidence>
<dbReference type="EC" id="3.1.3.48" evidence="2"/>
<evidence type="ECO:0000256" key="8">
    <source>
        <dbReference type="ARBA" id="ARBA00023136"/>
    </source>
</evidence>
<dbReference type="Pfam" id="PF00102">
    <property type="entry name" value="Y_phosphatase"/>
    <property type="match status" value="1"/>
</dbReference>
<dbReference type="PROSITE" id="PS50056">
    <property type="entry name" value="TYR_PHOSPHATASE_2"/>
    <property type="match status" value="1"/>
</dbReference>